<dbReference type="InterPro" id="IPR006121">
    <property type="entry name" value="HMA_dom"/>
</dbReference>
<dbReference type="InterPro" id="IPR036163">
    <property type="entry name" value="HMA_dom_sf"/>
</dbReference>
<feature type="domain" description="HMA" evidence="1">
    <location>
        <begin position="1"/>
        <end position="62"/>
    </location>
</feature>
<organism evidence="2 3">
    <name type="scientific">Pseudooceanicola nanhaiensis</name>
    <dbReference type="NCBI Taxonomy" id="375761"/>
    <lineage>
        <taxon>Bacteria</taxon>
        <taxon>Pseudomonadati</taxon>
        <taxon>Pseudomonadota</taxon>
        <taxon>Alphaproteobacteria</taxon>
        <taxon>Rhodobacterales</taxon>
        <taxon>Paracoccaceae</taxon>
        <taxon>Pseudooceanicola</taxon>
    </lineage>
</organism>
<name>A0A917SUS4_9RHOB</name>
<dbReference type="SUPFAM" id="SSF55008">
    <property type="entry name" value="HMA, heavy metal-associated domain"/>
    <property type="match status" value="1"/>
</dbReference>
<accession>A0A917SUS4</accession>
<evidence type="ECO:0000313" key="2">
    <source>
        <dbReference type="EMBL" id="GGL97511.1"/>
    </source>
</evidence>
<dbReference type="EMBL" id="BMLF01000001">
    <property type="protein sequence ID" value="GGL97511.1"/>
    <property type="molecule type" value="Genomic_DNA"/>
</dbReference>
<comment type="caution">
    <text evidence="2">The sequence shown here is derived from an EMBL/GenBank/DDBJ whole genome shotgun (WGS) entry which is preliminary data.</text>
</comment>
<dbReference type="Proteomes" id="UP000649829">
    <property type="component" value="Unassembled WGS sequence"/>
</dbReference>
<reference evidence="2" key="1">
    <citation type="journal article" date="2014" name="Int. J. Syst. Evol. Microbiol.">
        <title>Complete genome sequence of Corynebacterium casei LMG S-19264T (=DSM 44701T), isolated from a smear-ripened cheese.</title>
        <authorList>
            <consortium name="US DOE Joint Genome Institute (JGI-PGF)"/>
            <person name="Walter F."/>
            <person name="Albersmeier A."/>
            <person name="Kalinowski J."/>
            <person name="Ruckert C."/>
        </authorList>
    </citation>
    <scope>NUCLEOTIDE SEQUENCE</scope>
    <source>
        <strain evidence="2">CGMCC 1.6293</strain>
    </source>
</reference>
<keyword evidence="3" id="KW-1185">Reference proteome</keyword>
<dbReference type="AlphaFoldDB" id="A0A917SUS4"/>
<dbReference type="GO" id="GO:0046872">
    <property type="term" value="F:metal ion binding"/>
    <property type="evidence" value="ECO:0007669"/>
    <property type="project" value="InterPro"/>
</dbReference>
<dbReference type="Pfam" id="PF00403">
    <property type="entry name" value="HMA"/>
    <property type="match status" value="1"/>
</dbReference>
<protein>
    <submittedName>
        <fullName evidence="2">Copper chaperone CopZ</fullName>
    </submittedName>
</protein>
<proteinExistence type="predicted"/>
<evidence type="ECO:0000259" key="1">
    <source>
        <dbReference type="PROSITE" id="PS50846"/>
    </source>
</evidence>
<sequence>MDFQVQGMTCGHCEQAVTQAVRGLDPDAKVSVDRASGRVSVESGTDAHAIRKAIEDEGYRVSR</sequence>
<dbReference type="RefSeq" id="WP_028288132.1">
    <property type="nucleotide sequence ID" value="NZ_BMLF01000001.1"/>
</dbReference>
<dbReference type="CDD" id="cd00371">
    <property type="entry name" value="HMA"/>
    <property type="match status" value="1"/>
</dbReference>
<evidence type="ECO:0000313" key="3">
    <source>
        <dbReference type="Proteomes" id="UP000649829"/>
    </source>
</evidence>
<reference evidence="2" key="2">
    <citation type="submission" date="2020-09" db="EMBL/GenBank/DDBJ databases">
        <authorList>
            <person name="Sun Q."/>
            <person name="Zhou Y."/>
        </authorList>
    </citation>
    <scope>NUCLEOTIDE SEQUENCE</scope>
    <source>
        <strain evidence="2">CGMCC 1.6293</strain>
    </source>
</reference>
<gene>
    <name evidence="2" type="ORF">GCM10011534_19400</name>
</gene>
<dbReference type="Gene3D" id="3.30.70.100">
    <property type="match status" value="1"/>
</dbReference>
<dbReference type="PROSITE" id="PS50846">
    <property type="entry name" value="HMA_2"/>
    <property type="match status" value="1"/>
</dbReference>